<dbReference type="RefSeq" id="XP_018700927.1">
    <property type="nucleotide sequence ID" value="XM_018851845.1"/>
</dbReference>
<comment type="caution">
    <text evidence="1">The sequence shown here is derived from an EMBL/GenBank/DDBJ whole genome shotgun (WGS) entry which is preliminary data.</text>
</comment>
<sequence length="232" mass="25056">MATSSPNPAQLPLGQQLLCLRQVLSTNTTLITVLERVATLGLPNWYLAGGAVSQTVWNYASHLPPSAGIADYDVVYHDASDLSWDAEDAHIRAARALFADMPGIDVEVRNQARVHLWYGAKHGTPCPPHASVEGGIDSWISTSAMVGVRLGGEDGREWSVYAPRGLSDLFNVVARPNAVLGSKESYDKKTARWRGIWDKLTVEPWPTETAAAAAAITETSATATIESTMEEK</sequence>
<proteinExistence type="predicted"/>
<dbReference type="AlphaFoldDB" id="A0A167MQD1"/>
<dbReference type="PANTHER" id="PTHR39166">
    <property type="entry name" value="BLL1166 PROTEIN"/>
    <property type="match status" value="1"/>
</dbReference>
<dbReference type="EMBL" id="AZHB01000028">
    <property type="protein sequence ID" value="OAA54641.1"/>
    <property type="molecule type" value="Genomic_DNA"/>
</dbReference>
<dbReference type="OrthoDB" id="3923682at2759"/>
<dbReference type="GeneID" id="30024534"/>
<evidence type="ECO:0008006" key="3">
    <source>
        <dbReference type="Google" id="ProtNLM"/>
    </source>
</evidence>
<dbReference type="PANTHER" id="PTHR39166:SF1">
    <property type="entry name" value="BLL1166 PROTEIN"/>
    <property type="match status" value="1"/>
</dbReference>
<accession>A0A167MQD1</accession>
<evidence type="ECO:0000313" key="1">
    <source>
        <dbReference type="EMBL" id="OAA54641.1"/>
    </source>
</evidence>
<organism evidence="1 2">
    <name type="scientific">Cordyceps fumosorosea (strain ARSEF 2679)</name>
    <name type="common">Isaria fumosorosea</name>
    <dbReference type="NCBI Taxonomy" id="1081104"/>
    <lineage>
        <taxon>Eukaryota</taxon>
        <taxon>Fungi</taxon>
        <taxon>Dikarya</taxon>
        <taxon>Ascomycota</taxon>
        <taxon>Pezizomycotina</taxon>
        <taxon>Sordariomycetes</taxon>
        <taxon>Hypocreomycetidae</taxon>
        <taxon>Hypocreales</taxon>
        <taxon>Cordycipitaceae</taxon>
        <taxon>Cordyceps</taxon>
    </lineage>
</organism>
<keyword evidence="2" id="KW-1185">Reference proteome</keyword>
<dbReference type="Proteomes" id="UP000076744">
    <property type="component" value="Unassembled WGS sequence"/>
</dbReference>
<dbReference type="InterPro" id="IPR009267">
    <property type="entry name" value="NTP_transf_6"/>
</dbReference>
<name>A0A167MQD1_CORFA</name>
<reference evidence="1 2" key="1">
    <citation type="journal article" date="2016" name="Genome Biol. Evol.">
        <title>Divergent and convergent evolution of fungal pathogenicity.</title>
        <authorList>
            <person name="Shang Y."/>
            <person name="Xiao G."/>
            <person name="Zheng P."/>
            <person name="Cen K."/>
            <person name="Zhan S."/>
            <person name="Wang C."/>
        </authorList>
    </citation>
    <scope>NUCLEOTIDE SEQUENCE [LARGE SCALE GENOMIC DNA]</scope>
    <source>
        <strain evidence="1 2">ARSEF 2679</strain>
    </source>
</reference>
<dbReference type="Pfam" id="PF06042">
    <property type="entry name" value="NTP_transf_6"/>
    <property type="match status" value="1"/>
</dbReference>
<gene>
    <name evidence="1" type="ORF">ISF_08242</name>
</gene>
<protein>
    <recommendedName>
        <fullName evidence="3">FAD binding domain protein</fullName>
    </recommendedName>
</protein>
<evidence type="ECO:0000313" key="2">
    <source>
        <dbReference type="Proteomes" id="UP000076744"/>
    </source>
</evidence>